<reference evidence="7 8" key="1">
    <citation type="submission" date="2019-06" db="EMBL/GenBank/DDBJ databases">
        <title>Sorghum-associated microbial communities from plants grown in Nebraska, USA.</title>
        <authorList>
            <person name="Schachtman D."/>
        </authorList>
    </citation>
    <scope>NUCLEOTIDE SEQUENCE [LARGE SCALE GENOMIC DNA]</scope>
    <source>
        <strain evidence="7 8">T529</strain>
    </source>
</reference>
<evidence type="ECO:0000256" key="6">
    <source>
        <dbReference type="RuleBase" id="RU003560"/>
    </source>
</evidence>
<keyword evidence="7" id="KW-0670">Pyruvate</keyword>
<dbReference type="NCBIfam" id="NF004767">
    <property type="entry name" value="PRK06105.1"/>
    <property type="match status" value="1"/>
</dbReference>
<dbReference type="InterPro" id="IPR015421">
    <property type="entry name" value="PyrdxlP-dep_Trfase_major"/>
</dbReference>
<dbReference type="SUPFAM" id="SSF53383">
    <property type="entry name" value="PLP-dependent transferases"/>
    <property type="match status" value="1"/>
</dbReference>
<organism evidence="7 8">
    <name type="scientific">Variovorax beijingensis</name>
    <dbReference type="NCBI Taxonomy" id="2496117"/>
    <lineage>
        <taxon>Bacteria</taxon>
        <taxon>Pseudomonadati</taxon>
        <taxon>Pseudomonadota</taxon>
        <taxon>Betaproteobacteria</taxon>
        <taxon>Burkholderiales</taxon>
        <taxon>Comamonadaceae</taxon>
        <taxon>Variovorax</taxon>
    </lineage>
</organism>
<dbReference type="PANTHER" id="PTHR42684">
    <property type="entry name" value="ADENOSYLMETHIONINE-8-AMINO-7-OXONONANOATE AMINOTRANSFERASE"/>
    <property type="match status" value="1"/>
</dbReference>
<sequence length="456" mass="48792">MNASTHAENAANDIAAHLHPFTNLATHPQLGPLVIQRGDGIFVEDDQGRRYLEAMSGLWCASLGFSNARLAKAGSEALHGLPYYHTFNGRSNPAAIALAEKLLSLAPVPMSKVFFANSGSEANDSAVKLVWYYHNAIGKPEKKKIIARRNAYHGVTVAAASLSGLVPNHRDFDLPIDRILHVDCPHHFRYAEAGESEQDFATRLAAALEQRILDEGPETVGAFIAEPVMGAGGVLVPPATYFDKVQKVLAKYEVLLIADEVICGFGRTGQMFGSTTFGLRPDILTAAKALSSGYVPISAVMVSEKVHAAVAANSGKIGTFGHGFTYSGHPVACAIALETLKVYEDENILAHVQSLVPQFQKGLQSHAARKYVGEVRGVGLIGAIELYADPAKRTPFDPAQKAGARLAELALAQGLIVRAMGDSIAFCPPLIITAGQIDDMFARFGRAMAIFEESFA</sequence>
<evidence type="ECO:0000313" key="8">
    <source>
        <dbReference type="Proteomes" id="UP000319722"/>
    </source>
</evidence>
<comment type="cofactor">
    <cofactor evidence="1">
        <name>pyridoxal 5'-phosphate</name>
        <dbReference type="ChEBI" id="CHEBI:597326"/>
    </cofactor>
</comment>
<evidence type="ECO:0000256" key="5">
    <source>
        <dbReference type="ARBA" id="ARBA00022898"/>
    </source>
</evidence>
<proteinExistence type="inferred from homology"/>
<keyword evidence="3" id="KW-0032">Aminotransferase</keyword>
<name>A0A561CHR1_9BURK</name>
<dbReference type="PIRSF" id="PIRSF000521">
    <property type="entry name" value="Transaminase_4ab_Lys_Orn"/>
    <property type="match status" value="1"/>
</dbReference>
<evidence type="ECO:0000256" key="2">
    <source>
        <dbReference type="ARBA" id="ARBA00008954"/>
    </source>
</evidence>
<dbReference type="GO" id="GO:0009102">
    <property type="term" value="P:biotin biosynthetic process"/>
    <property type="evidence" value="ECO:0007669"/>
    <property type="project" value="TreeGrafter"/>
</dbReference>
<keyword evidence="5 6" id="KW-0663">Pyridoxal phosphate</keyword>
<protein>
    <submittedName>
        <fullName evidence="7">4-aminobutyrate--pyruvate transaminase</fullName>
    </submittedName>
</protein>
<dbReference type="GO" id="GO:0004015">
    <property type="term" value="F:adenosylmethionine-8-amino-7-oxononanoate transaminase activity"/>
    <property type="evidence" value="ECO:0007669"/>
    <property type="project" value="TreeGrafter"/>
</dbReference>
<dbReference type="Gene3D" id="3.90.1150.10">
    <property type="entry name" value="Aspartate Aminotransferase, domain 1"/>
    <property type="match status" value="1"/>
</dbReference>
<gene>
    <name evidence="7" type="ORF">FB547_101300</name>
</gene>
<dbReference type="PANTHER" id="PTHR42684:SF3">
    <property type="entry name" value="ADENOSYLMETHIONINE-8-AMINO-7-OXONONANOATE AMINOTRANSFERASE"/>
    <property type="match status" value="1"/>
</dbReference>
<dbReference type="FunFam" id="3.40.640.10:FF:000014">
    <property type="entry name" value="Adenosylmethionine-8-amino-7-oxononanoate aminotransferase, probable"/>
    <property type="match status" value="1"/>
</dbReference>
<dbReference type="GO" id="GO:0009448">
    <property type="term" value="P:gamma-aminobutyric acid metabolic process"/>
    <property type="evidence" value="ECO:0007669"/>
    <property type="project" value="TreeGrafter"/>
</dbReference>
<dbReference type="InterPro" id="IPR015422">
    <property type="entry name" value="PyrdxlP-dep_Trfase_small"/>
</dbReference>
<evidence type="ECO:0000256" key="1">
    <source>
        <dbReference type="ARBA" id="ARBA00001933"/>
    </source>
</evidence>
<accession>A0A561CHR1</accession>
<evidence type="ECO:0000256" key="3">
    <source>
        <dbReference type="ARBA" id="ARBA00022576"/>
    </source>
</evidence>
<dbReference type="NCBIfam" id="NF005682">
    <property type="entry name" value="PRK07480.1"/>
    <property type="match status" value="1"/>
</dbReference>
<dbReference type="AlphaFoldDB" id="A0A561CHR1"/>
<dbReference type="CDD" id="cd00610">
    <property type="entry name" value="OAT_like"/>
    <property type="match status" value="1"/>
</dbReference>
<evidence type="ECO:0000256" key="4">
    <source>
        <dbReference type="ARBA" id="ARBA00022679"/>
    </source>
</evidence>
<dbReference type="PROSITE" id="PS00600">
    <property type="entry name" value="AA_TRANSFER_CLASS_3"/>
    <property type="match status" value="1"/>
</dbReference>
<dbReference type="EMBL" id="VIVL01000001">
    <property type="protein sequence ID" value="TWD90634.1"/>
    <property type="molecule type" value="Genomic_DNA"/>
</dbReference>
<dbReference type="InterPro" id="IPR005814">
    <property type="entry name" value="Aminotrans_3"/>
</dbReference>
<comment type="caution">
    <text evidence="7">The sequence shown here is derived from an EMBL/GenBank/DDBJ whole genome shotgun (WGS) entry which is preliminary data.</text>
</comment>
<dbReference type="Gene3D" id="3.40.640.10">
    <property type="entry name" value="Type I PLP-dependent aspartate aminotransferase-like (Major domain)"/>
    <property type="match status" value="1"/>
</dbReference>
<dbReference type="Pfam" id="PF00202">
    <property type="entry name" value="Aminotran_3"/>
    <property type="match status" value="1"/>
</dbReference>
<dbReference type="Proteomes" id="UP000319722">
    <property type="component" value="Unassembled WGS sequence"/>
</dbReference>
<dbReference type="RefSeq" id="WP_145739033.1">
    <property type="nucleotide sequence ID" value="NZ_VIVL01000001.1"/>
</dbReference>
<comment type="similarity">
    <text evidence="2 6">Belongs to the class-III pyridoxal-phosphate-dependent aminotransferase family.</text>
</comment>
<dbReference type="GO" id="GO:0030170">
    <property type="term" value="F:pyridoxal phosphate binding"/>
    <property type="evidence" value="ECO:0007669"/>
    <property type="project" value="InterPro"/>
</dbReference>
<dbReference type="InterPro" id="IPR049704">
    <property type="entry name" value="Aminotrans_3_PPA_site"/>
</dbReference>
<keyword evidence="4" id="KW-0808">Transferase</keyword>
<dbReference type="OrthoDB" id="3398487at2"/>
<evidence type="ECO:0000313" key="7">
    <source>
        <dbReference type="EMBL" id="TWD90634.1"/>
    </source>
</evidence>
<dbReference type="InterPro" id="IPR015424">
    <property type="entry name" value="PyrdxlP-dep_Trfase"/>
</dbReference>